<dbReference type="AlphaFoldDB" id="A0A351U4J7"/>
<comment type="caution">
    <text evidence="2">The sequence shown here is derived from an EMBL/GenBank/DDBJ whole genome shotgun (WGS) entry which is preliminary data.</text>
</comment>
<reference evidence="2" key="2">
    <citation type="submission" date="2020-01" db="EMBL/GenBank/DDBJ databases">
        <authorList>
            <person name="Campanaro S."/>
        </authorList>
    </citation>
    <scope>NUCLEOTIDE SEQUENCE</scope>
    <source>
        <strain evidence="2">AS06rmzACSIP_7</strain>
    </source>
</reference>
<feature type="coiled-coil region" evidence="1">
    <location>
        <begin position="7"/>
        <end position="37"/>
    </location>
</feature>
<accession>A0A351U4J7</accession>
<evidence type="ECO:0000313" key="2">
    <source>
        <dbReference type="EMBL" id="NLW35801.1"/>
    </source>
</evidence>
<dbReference type="EMBL" id="JAAYEE010000173">
    <property type="protein sequence ID" value="NLW35801.1"/>
    <property type="molecule type" value="Genomic_DNA"/>
</dbReference>
<dbReference type="Proteomes" id="UP000777265">
    <property type="component" value="Unassembled WGS sequence"/>
</dbReference>
<keyword evidence="1" id="KW-0175">Coiled coil</keyword>
<gene>
    <name evidence="2" type="ORF">GXY80_10020</name>
</gene>
<proteinExistence type="predicted"/>
<organism evidence="2 3">
    <name type="scientific">Syntrophorhabdus aromaticivorans</name>
    <dbReference type="NCBI Taxonomy" id="328301"/>
    <lineage>
        <taxon>Bacteria</taxon>
        <taxon>Pseudomonadati</taxon>
        <taxon>Thermodesulfobacteriota</taxon>
        <taxon>Syntrophorhabdia</taxon>
        <taxon>Syntrophorhabdales</taxon>
        <taxon>Syntrophorhabdaceae</taxon>
        <taxon>Syntrophorhabdus</taxon>
    </lineage>
</organism>
<protein>
    <submittedName>
        <fullName evidence="2">Uncharacterized protein</fullName>
    </submittedName>
</protein>
<name>A0A351U4J7_9BACT</name>
<evidence type="ECO:0000256" key="1">
    <source>
        <dbReference type="SAM" id="Coils"/>
    </source>
</evidence>
<reference evidence="2" key="1">
    <citation type="journal article" date="2020" name="Biotechnol. Biofuels">
        <title>New insights from the biogas microbiome by comprehensive genome-resolved metagenomics of nearly 1600 species originating from multiple anaerobic digesters.</title>
        <authorList>
            <person name="Campanaro S."/>
            <person name="Treu L."/>
            <person name="Rodriguez-R L.M."/>
            <person name="Kovalovszki A."/>
            <person name="Ziels R.M."/>
            <person name="Maus I."/>
            <person name="Zhu X."/>
            <person name="Kougias P.G."/>
            <person name="Basile A."/>
            <person name="Luo G."/>
            <person name="Schluter A."/>
            <person name="Konstantinidis K.T."/>
            <person name="Angelidaki I."/>
        </authorList>
    </citation>
    <scope>NUCLEOTIDE SEQUENCE</scope>
    <source>
        <strain evidence="2">AS06rmzACSIP_7</strain>
    </source>
</reference>
<sequence>MAEAYKIDEMDAKIKEIRKVAEELQKLGGDIEAVKKNIVRLLASTKMLELNISDVKLVM</sequence>
<evidence type="ECO:0000313" key="3">
    <source>
        <dbReference type="Proteomes" id="UP000777265"/>
    </source>
</evidence>
<dbReference type="STRING" id="909663.GCA_000512235_02893"/>